<dbReference type="PROSITE" id="PS50157">
    <property type="entry name" value="ZINC_FINGER_C2H2_2"/>
    <property type="match status" value="1"/>
</dbReference>
<dbReference type="FunFam" id="3.30.160.60:FF:000201">
    <property type="entry name" value="C2H2 finger domain protein (Gli3)"/>
    <property type="match status" value="1"/>
</dbReference>
<evidence type="ECO:0000256" key="5">
    <source>
        <dbReference type="ARBA" id="ARBA00022833"/>
    </source>
</evidence>
<proteinExistence type="predicted"/>
<reference evidence="10" key="1">
    <citation type="journal article" date="2020" name="Stud. Mycol.">
        <title>101 Dothideomycetes genomes: a test case for predicting lifestyles and emergence of pathogens.</title>
        <authorList>
            <person name="Haridas S."/>
            <person name="Albert R."/>
            <person name="Binder M."/>
            <person name="Bloem J."/>
            <person name="Labutti K."/>
            <person name="Salamov A."/>
            <person name="Andreopoulos B."/>
            <person name="Baker S."/>
            <person name="Barry K."/>
            <person name="Bills G."/>
            <person name="Bluhm B."/>
            <person name="Cannon C."/>
            <person name="Castanera R."/>
            <person name="Culley D."/>
            <person name="Daum C."/>
            <person name="Ezra D."/>
            <person name="Gonzalez J."/>
            <person name="Henrissat B."/>
            <person name="Kuo A."/>
            <person name="Liang C."/>
            <person name="Lipzen A."/>
            <person name="Lutzoni F."/>
            <person name="Magnuson J."/>
            <person name="Mondo S."/>
            <person name="Nolan M."/>
            <person name="Ohm R."/>
            <person name="Pangilinan J."/>
            <person name="Park H.-J."/>
            <person name="Ramirez L."/>
            <person name="Alfaro M."/>
            <person name="Sun H."/>
            <person name="Tritt A."/>
            <person name="Yoshinaga Y."/>
            <person name="Zwiers L.-H."/>
            <person name="Turgeon B."/>
            <person name="Goodwin S."/>
            <person name="Spatafora J."/>
            <person name="Crous P."/>
            <person name="Grigoriev I."/>
        </authorList>
    </citation>
    <scope>NUCLEOTIDE SEQUENCE</scope>
    <source>
        <strain evidence="10">CBS 121739</strain>
    </source>
</reference>
<organism evidence="10 11">
    <name type="scientific">Pseudovirgaria hyperparasitica</name>
    <dbReference type="NCBI Taxonomy" id="470096"/>
    <lineage>
        <taxon>Eukaryota</taxon>
        <taxon>Fungi</taxon>
        <taxon>Dikarya</taxon>
        <taxon>Ascomycota</taxon>
        <taxon>Pezizomycotina</taxon>
        <taxon>Dothideomycetes</taxon>
        <taxon>Dothideomycetes incertae sedis</taxon>
        <taxon>Acrospermales</taxon>
        <taxon>Acrospermaceae</taxon>
        <taxon>Pseudovirgaria</taxon>
    </lineage>
</organism>
<dbReference type="GeneID" id="54488998"/>
<dbReference type="GO" id="GO:0005634">
    <property type="term" value="C:nucleus"/>
    <property type="evidence" value="ECO:0007669"/>
    <property type="project" value="UniProtKB-SubCell"/>
</dbReference>
<feature type="compositionally biased region" description="Low complexity" evidence="8">
    <location>
        <begin position="1"/>
        <end position="17"/>
    </location>
</feature>
<feature type="compositionally biased region" description="Basic residues" evidence="8">
    <location>
        <begin position="51"/>
        <end position="60"/>
    </location>
</feature>
<dbReference type="FunFam" id="3.30.160.60:FF:000031">
    <property type="entry name" value="GLI family zinc finger 3"/>
    <property type="match status" value="1"/>
</dbReference>
<sequence length="405" mass="46031">MSSAGSPLSPTSQLSSLDEPLSSYDSEDFDDVKPKRSARRSPDADKGSGRPTKRQRRREARPHLDPPPPAEVDLYENEVVSDDTDGSVPASPSHPGDEDVHERQVTWCKWDGCQAGDIGNMDKLVEHLHEDHIGVRQKKYSCEWVDCSRKGIPHASGYALRAHMRSHTREKPFFCTLPECDRSFTRSDALAKHMRTVHETEALRPSDPVPKHHSSNVGKTYQRLKLIFNKNNGDKNDSPPPSSPGMSNPMHPDPNHALNNVQYYADPSTPSGVGRIFPNDIHFTPEELAMPADQLFHLLRRQQHWALQESEELKIEFDDLEKKRFEEWMRKELVLENMQEADLMRMMRNRQDMGVAADGLEGLWRVLEEDVAPSKKLEIKGKQPWWRTVVTSTPTDGEVPDLRGA</sequence>
<comment type="subcellular location">
    <subcellularLocation>
        <location evidence="1">Nucleus</location>
    </subcellularLocation>
</comment>
<keyword evidence="4 7" id="KW-0863">Zinc-finger</keyword>
<keyword evidence="2" id="KW-0479">Metal-binding</keyword>
<feature type="region of interest" description="Disordered" evidence="8">
    <location>
        <begin position="1"/>
        <end position="72"/>
    </location>
</feature>
<protein>
    <recommendedName>
        <fullName evidence="9">C2H2-type domain-containing protein</fullName>
    </recommendedName>
</protein>
<evidence type="ECO:0000256" key="1">
    <source>
        <dbReference type="ARBA" id="ARBA00004123"/>
    </source>
</evidence>
<evidence type="ECO:0000256" key="4">
    <source>
        <dbReference type="ARBA" id="ARBA00022771"/>
    </source>
</evidence>
<keyword evidence="6" id="KW-0539">Nucleus</keyword>
<dbReference type="OrthoDB" id="3214149at2759"/>
<dbReference type="RefSeq" id="XP_033604486.1">
    <property type="nucleotide sequence ID" value="XM_033747944.1"/>
</dbReference>
<dbReference type="SMART" id="SM00355">
    <property type="entry name" value="ZnF_C2H2"/>
    <property type="match status" value="2"/>
</dbReference>
<feature type="region of interest" description="Disordered" evidence="8">
    <location>
        <begin position="81"/>
        <end position="100"/>
    </location>
</feature>
<feature type="region of interest" description="Disordered" evidence="8">
    <location>
        <begin position="230"/>
        <end position="259"/>
    </location>
</feature>
<dbReference type="GO" id="GO:0000981">
    <property type="term" value="F:DNA-binding transcription factor activity, RNA polymerase II-specific"/>
    <property type="evidence" value="ECO:0007669"/>
    <property type="project" value="TreeGrafter"/>
</dbReference>
<evidence type="ECO:0000256" key="6">
    <source>
        <dbReference type="ARBA" id="ARBA00023242"/>
    </source>
</evidence>
<evidence type="ECO:0000256" key="7">
    <source>
        <dbReference type="PROSITE-ProRule" id="PRU00042"/>
    </source>
</evidence>
<dbReference type="InterPro" id="IPR056436">
    <property type="entry name" value="Znf-C2H2_ZIC1-5/GLI1-3-like"/>
</dbReference>
<dbReference type="GO" id="GO:0008270">
    <property type="term" value="F:zinc ion binding"/>
    <property type="evidence" value="ECO:0007669"/>
    <property type="project" value="UniProtKB-KW"/>
</dbReference>
<dbReference type="Gene3D" id="3.30.160.60">
    <property type="entry name" value="Classic Zinc Finger"/>
    <property type="match status" value="3"/>
</dbReference>
<gene>
    <name evidence="10" type="ORF">EJ05DRAFT_507630</name>
</gene>
<evidence type="ECO:0000259" key="9">
    <source>
        <dbReference type="PROSITE" id="PS50157"/>
    </source>
</evidence>
<dbReference type="Pfam" id="PF23561">
    <property type="entry name" value="zf-C2H2_15"/>
    <property type="match status" value="1"/>
</dbReference>
<dbReference type="PANTHER" id="PTHR45718">
    <property type="entry name" value="TRANSCRIPTIONAL ACTIVATOR CUBITUS INTERRUPTUS"/>
    <property type="match status" value="1"/>
</dbReference>
<evidence type="ECO:0000313" key="11">
    <source>
        <dbReference type="Proteomes" id="UP000799437"/>
    </source>
</evidence>
<dbReference type="AlphaFoldDB" id="A0A6A6WIR2"/>
<dbReference type="PROSITE" id="PS00028">
    <property type="entry name" value="ZINC_FINGER_C2H2_1"/>
    <property type="match status" value="1"/>
</dbReference>
<dbReference type="GO" id="GO:0000978">
    <property type="term" value="F:RNA polymerase II cis-regulatory region sequence-specific DNA binding"/>
    <property type="evidence" value="ECO:0007669"/>
    <property type="project" value="TreeGrafter"/>
</dbReference>
<keyword evidence="11" id="KW-1185">Reference proteome</keyword>
<evidence type="ECO:0000256" key="8">
    <source>
        <dbReference type="SAM" id="MobiDB-lite"/>
    </source>
</evidence>
<accession>A0A6A6WIR2</accession>
<evidence type="ECO:0000256" key="2">
    <source>
        <dbReference type="ARBA" id="ARBA00022723"/>
    </source>
</evidence>
<dbReference type="EMBL" id="ML996566">
    <property type="protein sequence ID" value="KAF2762035.1"/>
    <property type="molecule type" value="Genomic_DNA"/>
</dbReference>
<evidence type="ECO:0000256" key="3">
    <source>
        <dbReference type="ARBA" id="ARBA00022737"/>
    </source>
</evidence>
<dbReference type="InterPro" id="IPR036236">
    <property type="entry name" value="Znf_C2H2_sf"/>
</dbReference>
<dbReference type="InterPro" id="IPR013087">
    <property type="entry name" value="Znf_C2H2_type"/>
</dbReference>
<dbReference type="PANTHER" id="PTHR45718:SF4">
    <property type="entry name" value="TRANSCRIPTIONAL ACTIVATOR CUBITUS INTERRUPTUS"/>
    <property type="match status" value="1"/>
</dbReference>
<feature type="domain" description="C2H2-type" evidence="9">
    <location>
        <begin position="173"/>
        <end position="203"/>
    </location>
</feature>
<name>A0A6A6WIR2_9PEZI</name>
<dbReference type="InterPro" id="IPR043359">
    <property type="entry name" value="GLI-like"/>
</dbReference>
<evidence type="ECO:0000313" key="10">
    <source>
        <dbReference type="EMBL" id="KAF2762035.1"/>
    </source>
</evidence>
<dbReference type="Pfam" id="PF00096">
    <property type="entry name" value="zf-C2H2"/>
    <property type="match status" value="1"/>
</dbReference>
<dbReference type="Proteomes" id="UP000799437">
    <property type="component" value="Unassembled WGS sequence"/>
</dbReference>
<dbReference type="SUPFAM" id="SSF57667">
    <property type="entry name" value="beta-beta-alpha zinc fingers"/>
    <property type="match status" value="1"/>
</dbReference>
<keyword evidence="5" id="KW-0862">Zinc</keyword>
<keyword evidence="3" id="KW-0677">Repeat</keyword>